<dbReference type="InterPro" id="IPR018550">
    <property type="entry name" value="Lipid-A_deacylase-rel"/>
</dbReference>
<evidence type="ECO:0000313" key="1">
    <source>
        <dbReference type="EMBL" id="KZD09091.1"/>
    </source>
</evidence>
<comment type="caution">
    <text evidence="1">The sequence shown here is derived from an EMBL/GenBank/DDBJ whole genome shotgun (WGS) entry which is preliminary data.</text>
</comment>
<dbReference type="OrthoDB" id="6199047at2"/>
<evidence type="ECO:0000313" key="2">
    <source>
        <dbReference type="Proteomes" id="UP000076400"/>
    </source>
</evidence>
<protein>
    <submittedName>
        <fullName evidence="1">Deacylase</fullName>
    </submittedName>
</protein>
<dbReference type="Proteomes" id="UP000076400">
    <property type="component" value="Unassembled WGS sequence"/>
</dbReference>
<dbReference type="Pfam" id="PF09411">
    <property type="entry name" value="PagL"/>
    <property type="match status" value="1"/>
</dbReference>
<dbReference type="EMBL" id="LPXN01000100">
    <property type="protein sequence ID" value="KZD09091.1"/>
    <property type="molecule type" value="Genomic_DNA"/>
</dbReference>
<sequence>MRGAHVAAVIAGILLAHGGVQRAQAEEPAFLALSGGVYDALDDDTAGEFRAEYRFAEADKLWLFTPFLGVMVTTDKAAYAYAGLGLDILLTERLILTPSLALGAYHDGDGKNLGHTLEFRTGVELAYRFADRSRLGLGLHHISNAGLGNHNSGAESAVLTYAIPTDAIFGR</sequence>
<keyword evidence="2" id="KW-1185">Reference proteome</keyword>
<dbReference type="STRING" id="580166.AUP43_07770"/>
<dbReference type="Gene3D" id="2.40.160.20">
    <property type="match status" value="1"/>
</dbReference>
<proteinExistence type="predicted"/>
<gene>
    <name evidence="1" type="ORF">AUP43_07770</name>
</gene>
<name>A0A154W6M0_9PROT</name>
<dbReference type="AlphaFoldDB" id="A0A154W6M0"/>
<organism evidence="1 2">
    <name type="scientific">Oceanibaculum pacificum</name>
    <dbReference type="NCBI Taxonomy" id="580166"/>
    <lineage>
        <taxon>Bacteria</taxon>
        <taxon>Pseudomonadati</taxon>
        <taxon>Pseudomonadota</taxon>
        <taxon>Alphaproteobacteria</taxon>
        <taxon>Rhodospirillales</taxon>
        <taxon>Oceanibaculaceae</taxon>
        <taxon>Oceanibaculum</taxon>
    </lineage>
</organism>
<accession>A0A154W6M0</accession>
<reference evidence="1 2" key="1">
    <citation type="submission" date="2015-12" db="EMBL/GenBank/DDBJ databases">
        <title>Genome sequence of Oceanibaculum pacificum MCCC 1A02656.</title>
        <authorList>
            <person name="Lu L."/>
            <person name="Lai Q."/>
            <person name="Shao Z."/>
            <person name="Qian P."/>
        </authorList>
    </citation>
    <scope>NUCLEOTIDE SEQUENCE [LARGE SCALE GENOMIC DNA]</scope>
    <source>
        <strain evidence="1 2">MCCC 1A02656</strain>
    </source>
</reference>